<dbReference type="InterPro" id="IPR001791">
    <property type="entry name" value="Laminin_G"/>
</dbReference>
<dbReference type="STRING" id="50429.A0A2B4S4Q3"/>
<dbReference type="GO" id="GO:0044331">
    <property type="term" value="P:cell-cell adhesion mediated by cadherin"/>
    <property type="evidence" value="ECO:0007669"/>
    <property type="project" value="TreeGrafter"/>
</dbReference>
<evidence type="ECO:0000256" key="10">
    <source>
        <dbReference type="ARBA" id="ARBA00022989"/>
    </source>
</evidence>
<feature type="domain" description="Cadherin" evidence="21">
    <location>
        <begin position="3474"/>
        <end position="3576"/>
    </location>
</feature>
<dbReference type="Gene3D" id="2.60.120.200">
    <property type="match status" value="1"/>
</dbReference>
<dbReference type="FunFam" id="2.60.40.60:FF:000116">
    <property type="entry name" value="Dachsous cadherin-related 2"/>
    <property type="match status" value="2"/>
</dbReference>
<dbReference type="GO" id="GO:0005912">
    <property type="term" value="C:adherens junction"/>
    <property type="evidence" value="ECO:0007669"/>
    <property type="project" value="TreeGrafter"/>
</dbReference>
<protein>
    <submittedName>
        <fullName evidence="22">Protocadherin Fat 1</fullName>
    </submittedName>
</protein>
<proteinExistence type="predicted"/>
<evidence type="ECO:0000256" key="15">
    <source>
        <dbReference type="PROSITE-ProRule" id="PRU00076"/>
    </source>
</evidence>
<feature type="domain" description="Cadherin" evidence="21">
    <location>
        <begin position="2440"/>
        <end position="2541"/>
    </location>
</feature>
<dbReference type="SUPFAM" id="SSF49313">
    <property type="entry name" value="Cadherin-like"/>
    <property type="match status" value="33"/>
</dbReference>
<comment type="caution">
    <text evidence="15">Lacks conserved residue(s) required for the propagation of feature annotation.</text>
</comment>
<dbReference type="Pfam" id="PF00008">
    <property type="entry name" value="EGF"/>
    <property type="match status" value="3"/>
</dbReference>
<feature type="domain" description="Cadherin" evidence="21">
    <location>
        <begin position="3161"/>
        <end position="3264"/>
    </location>
</feature>
<feature type="domain" description="Cadherin" evidence="21">
    <location>
        <begin position="2228"/>
        <end position="2328"/>
    </location>
</feature>
<feature type="domain" description="Cadherin" evidence="21">
    <location>
        <begin position="184"/>
        <end position="291"/>
    </location>
</feature>
<keyword evidence="23" id="KW-1185">Reference proteome</keyword>
<dbReference type="PRINTS" id="PR00205">
    <property type="entry name" value="CADHERIN"/>
</dbReference>
<feature type="domain" description="Cadherin" evidence="21">
    <location>
        <begin position="767"/>
        <end position="871"/>
    </location>
</feature>
<name>A0A2B4S4Q3_STYPI</name>
<feature type="domain" description="Cadherin" evidence="21">
    <location>
        <begin position="2125"/>
        <end position="2227"/>
    </location>
</feature>
<dbReference type="FunFam" id="2.60.40.60:FF:000024">
    <property type="entry name" value="FAT atypical cadherin 3"/>
    <property type="match status" value="1"/>
</dbReference>
<dbReference type="GO" id="GO:0008013">
    <property type="term" value="F:beta-catenin binding"/>
    <property type="evidence" value="ECO:0007669"/>
    <property type="project" value="TreeGrafter"/>
</dbReference>
<dbReference type="FunFam" id="2.60.40.60:FF:000100">
    <property type="entry name" value="protocadherin Fat 2"/>
    <property type="match status" value="1"/>
</dbReference>
<dbReference type="CDD" id="cd11304">
    <property type="entry name" value="Cadherin_repeat"/>
    <property type="match status" value="33"/>
</dbReference>
<evidence type="ECO:0000256" key="1">
    <source>
        <dbReference type="ARBA" id="ARBA00004162"/>
    </source>
</evidence>
<dbReference type="GO" id="GO:0007163">
    <property type="term" value="P:establishment or maintenance of cell polarity"/>
    <property type="evidence" value="ECO:0007669"/>
    <property type="project" value="UniProtKB-ARBA"/>
</dbReference>
<feature type="transmembrane region" description="Helical" evidence="17">
    <location>
        <begin position="4253"/>
        <end position="4274"/>
    </location>
</feature>
<dbReference type="FunFam" id="2.60.40.60:FF:000015">
    <property type="entry name" value="FAT atypical cadherin 1"/>
    <property type="match status" value="2"/>
</dbReference>
<evidence type="ECO:0000256" key="18">
    <source>
        <dbReference type="SAM" id="SignalP"/>
    </source>
</evidence>
<feature type="region of interest" description="Disordered" evidence="16">
    <location>
        <begin position="4548"/>
        <end position="4580"/>
    </location>
</feature>
<feature type="disulfide bond" evidence="15">
    <location>
        <begin position="4030"/>
        <end position="4039"/>
    </location>
</feature>
<feature type="domain" description="Cadherin" evidence="21">
    <location>
        <begin position="3059"/>
        <end position="3160"/>
    </location>
</feature>
<evidence type="ECO:0000256" key="3">
    <source>
        <dbReference type="ARBA" id="ARBA00022475"/>
    </source>
</evidence>
<feature type="compositionally biased region" description="Polar residues" evidence="16">
    <location>
        <begin position="4408"/>
        <end position="4418"/>
    </location>
</feature>
<evidence type="ECO:0000256" key="9">
    <source>
        <dbReference type="ARBA" id="ARBA00022889"/>
    </source>
</evidence>
<evidence type="ECO:0000259" key="20">
    <source>
        <dbReference type="PROSITE" id="PS50026"/>
    </source>
</evidence>
<feature type="domain" description="Cadherin" evidence="21">
    <location>
        <begin position="620"/>
        <end position="717"/>
    </location>
</feature>
<dbReference type="GO" id="GO:0007043">
    <property type="term" value="P:cell-cell junction assembly"/>
    <property type="evidence" value="ECO:0007669"/>
    <property type="project" value="TreeGrafter"/>
</dbReference>
<dbReference type="InterPro" id="IPR000742">
    <property type="entry name" value="EGF"/>
</dbReference>
<feature type="domain" description="Cadherin" evidence="21">
    <location>
        <begin position="2021"/>
        <end position="2124"/>
    </location>
</feature>
<dbReference type="Gene3D" id="2.10.25.10">
    <property type="entry name" value="Laminin"/>
    <property type="match status" value="5"/>
</dbReference>
<dbReference type="PANTHER" id="PTHR24027:SF422">
    <property type="entry name" value="CADHERIN DOMAIN-CONTAINING PROTEIN"/>
    <property type="match status" value="1"/>
</dbReference>
<feature type="domain" description="EGF-like" evidence="20">
    <location>
        <begin position="4041"/>
        <end position="4078"/>
    </location>
</feature>
<dbReference type="FunFam" id="2.60.40.60:FF:000026">
    <property type="entry name" value="FAT atypical cadherin 1"/>
    <property type="match status" value="2"/>
</dbReference>
<feature type="disulfide bond" evidence="15">
    <location>
        <begin position="4185"/>
        <end position="4194"/>
    </location>
</feature>
<evidence type="ECO:0000256" key="14">
    <source>
        <dbReference type="PROSITE-ProRule" id="PRU00043"/>
    </source>
</evidence>
<dbReference type="InterPro" id="IPR013320">
    <property type="entry name" value="ConA-like_dom_sf"/>
</dbReference>
<feature type="region of interest" description="Disordered" evidence="16">
    <location>
        <begin position="4403"/>
        <end position="4465"/>
    </location>
</feature>
<dbReference type="GO" id="GO:0005509">
    <property type="term" value="F:calcium ion binding"/>
    <property type="evidence" value="ECO:0007669"/>
    <property type="project" value="UniProtKB-UniRule"/>
</dbReference>
<feature type="domain" description="Cadherin" evidence="21">
    <location>
        <begin position="872"/>
        <end position="976"/>
    </location>
</feature>
<dbReference type="SUPFAM" id="SSF49899">
    <property type="entry name" value="Concanavalin A-like lectins/glucanases"/>
    <property type="match status" value="1"/>
</dbReference>
<dbReference type="PANTHER" id="PTHR24027">
    <property type="entry name" value="CADHERIN-23"/>
    <property type="match status" value="1"/>
</dbReference>
<feature type="signal peptide" evidence="18">
    <location>
        <begin position="1"/>
        <end position="24"/>
    </location>
</feature>
<sequence length="4605" mass="508130">MRSLFKLVILPIFLFCCPLNVCPGFLEKSLEENNTETLADDGLRQGRPSSVVVETVPTYSWEFRSQNEKDIKFTSGGLYQATIFETKKSQIICDLKMGVYAHDENTEVEFNITKGNAKIFTVGSKRVKDFIFMDITTERKLNREEDEYFLLTIAAQHPKTKEVLDTTEVNVTVLDLNDNLPKFSRLFQHVTIDEDIPLHTSVAQVVANDEDMGPNGLLYFSFISKSPFFAIDPISGVVTVTRSLASKRRRSYGLLVTARDRTLPTSKAQSAKAKHNITVTVRPVNRFSPEIKVKSQLEKITEGNSDIHFAIIQVSDQDNANSGEINKVRITSGNENEHFKIRRSQNASNEYWIDVVKPLDREKTPNGYKLVITAFDKGSPPRSGKVSLRVLIEDANDMKPAFNQSLYEATISELAPLHTSVVRVFVEDGDLGNNAKVYYTLRGEDSKDFHIDRDTGLITTTGHHDYETKPVLEFDVWCLQSDSSKQMASAKISINIEDANDNDPEFENPSYSLEFFEDLRPGTKLPLTVKANDPDSEKNGKIHYSIINRESVPFAIDSETGDIILLTSLDRDAGVPEYITLKIRASDFGEPFRRESETYVHLHIKATNDNQPVFEYFRCTIKISEDAPTGTILTSLTAVDIDVGESEGLFYGIDPVGNTDKTFSINPSTGQLTTAKSLKGGEKEFSLYVTVNDSILKSKHPVTLKIMVVSPQTATEFLNYVETRCSVFPHYHKALEHVKKQRNFKPSYPSSAKVPAKPANTNYPEFNAHKSVIEVSEDIAVKSTIMKFSATDYDQGYNGMILYSIVSGNIGSAFNIGMYSGGLYVAASLDRETTRKFTLNISASDCGSPGKTAYTVIYINVIDVNDNAPVFEQEIYEETIPENITRGQTVVVVNATDIDGGENGRIDFKLLNDFGGKFRINSKTGRLSVAHVLDYEDRAKYIIEVQAFDNSPTSQRMASATVIVKLVDINDNAPAIVPRVFNVSIPEDLPPESVVAAISAEDLDTSSGGELEFSFVGSPKRFKIDSGSGVIRLRRHVDYEQEDVYNLKVKISDKGTPRLTSFADVNVNILDVNENNIAPIFTGLSLLKASVFENNPVGTSVLKVKAFDSDSWYVSYFIIDGTGVDKFEIGQENGIIRTTQVLNREDGDHYWLHIQAKDREMSPLHTNIPLLITVLSVSDDPPYFNPAIYFPFVIENAAPGESVVTVKAHNPSSDGSNLLYSIKSGNEAGRFAIDKTSGLITTTTALDREEQDKYELKVEVSNGDNPPKSAHITFPVTVADANDNDPYFLKSTDEPSYDVKVKKQDDPSTFVEILRVAAADKDISSNADLTYGLLYSPEIIPGQLKIDPKTGVISAKLSCQDDNYLEFSVEVIDGGVPPRSASVPVVMEYCMEKNPPSSEPPYFTQKTYKKSFKEDVEVGSVVEFLSASYLNPDFLTYSIISGNIGNKFLINKGTGEVIIAGKLDYEEASSYTLTIQVSDDHNTSTTTLEIEVDDVNDNSPLPLMTEYQVHIPEDAKIGSLLTRVEATDRDAGARGSVEYAIVGSVKQKSLSLFAIQSLTGDVKTTQLLDYEDLREHTLVIEATDQVTPKRQSLFTIVIKVDDMNDHKPVFVQSEFKAEVNVDSSISTPIIKVFATDDDDGTNALLKFSIKGGNTNNAFYIDQNSGVIQVAAKLSSAIDEYSLQVQVSDSGIPAETAEVEVKILVRGIKQPAEFERPLYQASIKENLRPGHPIINVVFNGSLSSYEFVPQDNACWKDFDINRKSGLVTNKKPFDAEELTECKLLIRGESSDGTGQTQLIVKIIDENDHAPTFSQVLYLGHIKEGLPEDSPVISGDGNALVIQASDADVSGSDLMYEVVGCSAFRIDSQTGELLAAEMLDFESVSSYRFMIKVSDDGAPSLSAFADVVVSVHDVNDLPPIFSSSVFEAVVFLPTYSGSVVTTVTAADGDSHSLTNLTYSITMPSVIYIFDISPRQGLITVKNSSLLHQAVYRVHVSVSDGNFSNQATVVIDCKPLPVSDLQFSQMEYNTSVAEGVSTATDIAQLQTVGYSVGDTITYSIVVPSNFFAISKSTGIVSTLPGKTFDRETTDRYEVVVQARDDRKPMPRVAQSLLYVIVDDVNDNAPIYTEDVYFFVIQVSADVGGFVGHVQANDKDIGSNGAIKYLLKGGGESRFEIDHATGNIEVSRLLDDVKVPTVFTLEIEAQDKGLVRLSAKTTVKIKVVDKETPIFDHLSYSRVVREDVKVGEEVTRVQARSPGGAGILYTVLAGDPYNQFGIDLKTGVLTVESFLDYEARTSYQLLVRATDELTTSYGEITVLVTVTDVNDIAPLFNQSLYLATIPEDTPIGTSVVSFTAFDGDSGVNRQLTYRLETLNAHNNSKISEFFLINRARRQIVVAKKLDYEQNIIHELKLIVTDGGTPPLTGEARVRIVIEDTNDNPPMFEQNSYATSISGSAGPGFFVTRVVASDPDDDDVGKLRYSIISGYRKEYFQIDSTSGVLTISKHVGIERGKVYNLAVEVTDGKSTAETSVRVVIGDINDHSPIFDQEVYPVEFNENYPSGTFVTMVTATDLDSGDYAQVRYSIDDIDAAEKFSIDAETGMIYSKLSFDRENASQAFSSIPVRATDGGGRFGFCTVEVKVLDENDNQPKFELPLYEVTIHSTAPVGTSILMTSANDADTGSNGALSYVILGHQTPPVFEIEKDSGFIKISRRPETKTYMFHVLVKDGGFPYLRNMVKVSVNVLRKNAKILQFERSEYRILVPEDLNTNRVITTVRTLLPGSTSPRVGFQIIAGNSPSSQGEQFSIDASGQIKLKRRLDYETLKRYVLVIEANSTEISQVARAVVVVSVTDVNDNEPHFVANPYRVSIPENMMVKSKVLRVFAEDLDDAKNGEILYDFATKSNLFAIDQHTGWITITAPIDREVANSLLLRVRANDEGGVTQLSGYTTVEVNVLDVNDSPPQFTEDIFIFSVREDALIGQEVGTLTSFDNDTNSDAYFFIMSGDPQTKFGIEQKTGKVFVHSPLDRESVLSYTLNVSCSDGLFTSFTTLIIRVLDAKDNLPVCTQSISIVHLSEDVKRGTEVMIVEATDLDADDNGKLRYSVFGQGMGFFGVENGTGRLVTVALLDREVQDMYNFMVSAEDRGGQACFSNVTVLLEDVNDNRPVFSQSEYRRAVYEDARINKVLLQVKADDSDLGKNRKISYSLLDTAGDTFRIDSETGVITLTSGLNREKQAEYTLTVQADDAGVPPQSETCTVVIQVLNINDVPPEFAESSYKANVSEDATKGKKITKMNAISREAGHEEFSYEILKGPDSDMFKIDKKTGEVTLEGSLDFETRKSYSMTIQASDAGPPVLSTTCSLSVIVTDANDHIPTFGQDIYTARVDENSAVDLFVLQVFATDLDSGSNRDIRYSIVKGNGADKFKIDEITGAISIKAHVDHESLSQYTLTVRAQDRGKPPLSAETQVEVNINDLNDNPPEFTNTNFTVSVSELAAIGTTVIFLRPHDRDGPGNGGPFTFMRIEGDEPKFKLERNGLITKAGPLDHRDKEHKLRFRVFDSGEPPRYTDKTLTIIVVEGVSHPPVVEPLTVYLKLYSSQFNGGVIGSVKGTDTDGDPLKYSIVAPRSDILRHSLTLRLLDLSPGTFVERNLAKCKDYLGFLLNVPAENVHIWSLHSSDASLDVVFAVTKRVKGFYASQHIAHKLNSSRGDFQRAVEVQVGYIGVSQCPLMHCPENYSCRTVYKPQNKQIRIMSERTTYTSFEHSRSHACMCDRDKGCASGKCASNPCPVGYECADFPLGFQCKCVDSSKCQPDEPGCEDQSCKTGNTAISFSGDSYIRFKLKQSFDEQSRSISLAFKTTEPRGTLVWAAGQYDYSILEIVNGCLQLRFDFGSGAGVVNLDWARIDDGKWHHVAVMRQGNHATLILDKGRHRAWNKSPGKMRILNLDDNAIYFGAKVVKSKTRREINNQGQLVEDGFKGCLQNLKLNHQDQDLPMSGSNSYVAAEPFNAVPGCQLSGKCRINTCPRDSICIETLTSKKCECLRGHSGPECRAFVGCDASPCQNGGTCLPHPTDRYQCRCKNGYSGTQCHIFTGHCASTPCRNGGSCIPSVNSGFICDCPAGVQGRTCEQDARPCSSNPCVNNANCTNYGESYKCHCRPGFSGESCDKGYRCSEHSPCQNGGTCVENQEDGVAVCRCPQGYTGVDCFEDVDECASSPCKNGGVCENQQGGFKCNCSTSTHGGDLCEQVLANVEARRGWPLGQTEIIGIAVVLAVILLIVFLVVIFLRRRAKRRREKREQAGTVSTSVLKVSPPVVGSEVTSPEPPTPPPREVHGYNVDDLGMPPGYDAEDSWRRREKVRKDFGTMKTLTSLSDNNLPGYQWDYTDIPADLVPRTPLSKEHSGSYSGSPDCTKFAPEVPQRPSSFRSSQGSIDVPEIPKRPRNYKVSESEDGYTDVPHVPKKPMEYTNPRGKSASRYSMDSRFSEFSDGTDLDPDIFKGRFPRPPREPYPESLDQLPVGSYAPTLTARGSELGSVTDGMYSEDDLEQVYLGNRMEVCDDSPENSYLHSENCSEDEDDDYHRDRFARAATPDPEFHKELQREIKEMMSELEELKLESEI</sequence>
<feature type="region of interest" description="Disordered" evidence="16">
    <location>
        <begin position="4300"/>
        <end position="4337"/>
    </location>
</feature>
<feature type="domain" description="EGF-like" evidence="20">
    <location>
        <begin position="4197"/>
        <end position="4234"/>
    </location>
</feature>
<feature type="domain" description="EGF-like" evidence="20">
    <location>
        <begin position="4080"/>
        <end position="4117"/>
    </location>
</feature>
<dbReference type="InterPro" id="IPR020894">
    <property type="entry name" value="Cadherin_CS"/>
</dbReference>
<keyword evidence="11 17" id="KW-0472">Membrane</keyword>
<feature type="disulfide bond" evidence="15">
    <location>
        <begin position="4145"/>
        <end position="4154"/>
    </location>
</feature>
<feature type="domain" description="Cadherin" evidence="21">
    <location>
        <begin position="1404"/>
        <end position="1502"/>
    </location>
</feature>
<dbReference type="SMART" id="SM00181">
    <property type="entry name" value="EGF"/>
    <property type="match status" value="7"/>
</dbReference>
<dbReference type="OrthoDB" id="6252479at2759"/>
<dbReference type="PROSITE" id="PS50025">
    <property type="entry name" value="LAM_G_DOMAIN"/>
    <property type="match status" value="1"/>
</dbReference>
<dbReference type="Gene3D" id="2.60.40.60">
    <property type="entry name" value="Cadherins"/>
    <property type="match status" value="33"/>
</dbReference>
<evidence type="ECO:0000256" key="12">
    <source>
        <dbReference type="ARBA" id="ARBA00023157"/>
    </source>
</evidence>
<feature type="domain" description="Laminin G" evidence="19">
    <location>
        <begin position="3816"/>
        <end position="4002"/>
    </location>
</feature>
<feature type="domain" description="Cadherin" evidence="21">
    <location>
        <begin position="1714"/>
        <end position="1811"/>
    </location>
</feature>
<dbReference type="SUPFAM" id="SSF57196">
    <property type="entry name" value="EGF/Laminin"/>
    <property type="match status" value="5"/>
</dbReference>
<evidence type="ECO:0000259" key="21">
    <source>
        <dbReference type="PROSITE" id="PS50268"/>
    </source>
</evidence>
<dbReference type="FunFam" id="2.60.40.60:FF:000033">
    <property type="entry name" value="FAT atypical cadherin 1"/>
    <property type="match status" value="3"/>
</dbReference>
<feature type="domain" description="EGF-like" evidence="20">
    <location>
        <begin position="4119"/>
        <end position="4155"/>
    </location>
</feature>
<feature type="domain" description="Cadherin" evidence="21">
    <location>
        <begin position="2749"/>
        <end position="2854"/>
    </location>
</feature>
<reference evidence="23" key="1">
    <citation type="journal article" date="2017" name="bioRxiv">
        <title>Comparative analysis of the genomes of Stylophora pistillata and Acropora digitifera provides evidence for extensive differences between species of corals.</title>
        <authorList>
            <person name="Voolstra C.R."/>
            <person name="Li Y."/>
            <person name="Liew Y.J."/>
            <person name="Baumgarten S."/>
            <person name="Zoccola D."/>
            <person name="Flot J.-F."/>
            <person name="Tambutte S."/>
            <person name="Allemand D."/>
            <person name="Aranda M."/>
        </authorList>
    </citation>
    <scope>NUCLEOTIDE SEQUENCE [LARGE SCALE GENOMIC DNA]</scope>
</reference>
<dbReference type="EMBL" id="LSMT01000204">
    <property type="protein sequence ID" value="PFX23538.1"/>
    <property type="molecule type" value="Genomic_DNA"/>
</dbReference>
<comment type="subcellular location">
    <subcellularLocation>
        <location evidence="1">Cell membrane</location>
        <topology evidence="1">Single-pass membrane protein</topology>
    </subcellularLocation>
    <subcellularLocation>
        <location evidence="2">Membrane</location>
        <topology evidence="2">Single-pass type I membrane protein</topology>
    </subcellularLocation>
</comment>
<evidence type="ECO:0000259" key="19">
    <source>
        <dbReference type="PROSITE" id="PS50025"/>
    </source>
</evidence>
<evidence type="ECO:0000256" key="17">
    <source>
        <dbReference type="SAM" id="Phobius"/>
    </source>
</evidence>
<dbReference type="GO" id="GO:0034332">
    <property type="term" value="P:adherens junction organization"/>
    <property type="evidence" value="ECO:0007669"/>
    <property type="project" value="TreeGrafter"/>
</dbReference>
<accession>A0A2B4S4Q3</accession>
<keyword evidence="8 14" id="KW-0106">Calcium</keyword>
<dbReference type="SMART" id="SM00112">
    <property type="entry name" value="CA"/>
    <property type="match status" value="33"/>
</dbReference>
<feature type="domain" description="Cadherin" evidence="21">
    <location>
        <begin position="1083"/>
        <end position="1184"/>
    </location>
</feature>
<feature type="domain" description="Cadherin" evidence="21">
    <location>
        <begin position="1185"/>
        <end position="1288"/>
    </location>
</feature>
<keyword evidence="6 18" id="KW-0732">Signal</keyword>
<dbReference type="InterPro" id="IPR039808">
    <property type="entry name" value="Cadherin"/>
</dbReference>
<evidence type="ECO:0000256" key="11">
    <source>
        <dbReference type="ARBA" id="ARBA00023136"/>
    </source>
</evidence>
<dbReference type="InterPro" id="IPR000152">
    <property type="entry name" value="EGF-type_Asp/Asn_hydroxyl_site"/>
</dbReference>
<organism evidence="22 23">
    <name type="scientific">Stylophora pistillata</name>
    <name type="common">Smooth cauliflower coral</name>
    <dbReference type="NCBI Taxonomy" id="50429"/>
    <lineage>
        <taxon>Eukaryota</taxon>
        <taxon>Metazoa</taxon>
        <taxon>Cnidaria</taxon>
        <taxon>Anthozoa</taxon>
        <taxon>Hexacorallia</taxon>
        <taxon>Scleractinia</taxon>
        <taxon>Astrocoeniina</taxon>
        <taxon>Pocilloporidae</taxon>
        <taxon>Stylophora</taxon>
    </lineage>
</organism>
<evidence type="ECO:0000256" key="4">
    <source>
        <dbReference type="ARBA" id="ARBA00022536"/>
    </source>
</evidence>
<feature type="domain" description="Cadherin" evidence="21">
    <location>
        <begin position="2959"/>
        <end position="3058"/>
    </location>
</feature>
<feature type="domain" description="Cadherin" evidence="21">
    <location>
        <begin position="507"/>
        <end position="614"/>
    </location>
</feature>
<feature type="domain" description="Cadherin" evidence="21">
    <location>
        <begin position="2542"/>
        <end position="2646"/>
    </location>
</feature>
<comment type="caution">
    <text evidence="22">The sequence shown here is derived from an EMBL/GenBank/DDBJ whole genome shotgun (WGS) entry which is preliminary data.</text>
</comment>
<evidence type="ECO:0000313" key="23">
    <source>
        <dbReference type="Proteomes" id="UP000225706"/>
    </source>
</evidence>
<keyword evidence="7" id="KW-0677">Repeat</keyword>
<dbReference type="PROSITE" id="PS50026">
    <property type="entry name" value="EGF_3"/>
    <property type="match status" value="6"/>
</dbReference>
<evidence type="ECO:0000256" key="13">
    <source>
        <dbReference type="ARBA" id="ARBA00023180"/>
    </source>
</evidence>
<dbReference type="GO" id="GO:0007156">
    <property type="term" value="P:homophilic cell adhesion via plasma membrane adhesion molecules"/>
    <property type="evidence" value="ECO:0007669"/>
    <property type="project" value="InterPro"/>
</dbReference>
<feature type="domain" description="Cadherin" evidence="21">
    <location>
        <begin position="2647"/>
        <end position="2748"/>
    </location>
</feature>
<evidence type="ECO:0000256" key="16">
    <source>
        <dbReference type="SAM" id="MobiDB-lite"/>
    </source>
</evidence>
<dbReference type="FunFam" id="2.60.40.60:FF:000020">
    <property type="entry name" value="Dachsous cadherin-related 1b"/>
    <property type="match status" value="4"/>
</dbReference>
<dbReference type="GO" id="GO:0045296">
    <property type="term" value="F:cadherin binding"/>
    <property type="evidence" value="ECO:0007669"/>
    <property type="project" value="TreeGrafter"/>
</dbReference>
<dbReference type="FunFam" id="2.60.40.60:FF:000037">
    <property type="entry name" value="FAT atypical cadherin 1"/>
    <property type="match status" value="1"/>
</dbReference>
<evidence type="ECO:0000256" key="6">
    <source>
        <dbReference type="ARBA" id="ARBA00022729"/>
    </source>
</evidence>
<dbReference type="InterPro" id="IPR018097">
    <property type="entry name" value="EGF_Ca-bd_CS"/>
</dbReference>
<feature type="chain" id="PRO_5012179931" evidence="18">
    <location>
        <begin position="25"/>
        <end position="4605"/>
    </location>
</feature>
<feature type="disulfide bond" evidence="15">
    <location>
        <begin position="4107"/>
        <end position="4116"/>
    </location>
</feature>
<evidence type="ECO:0000256" key="8">
    <source>
        <dbReference type="ARBA" id="ARBA00022837"/>
    </source>
</evidence>
<feature type="domain" description="Cadherin" evidence="21">
    <location>
        <begin position="3369"/>
        <end position="3473"/>
    </location>
</feature>
<dbReference type="InterPro" id="IPR002126">
    <property type="entry name" value="Cadherin-like_dom"/>
</dbReference>
<feature type="domain" description="Cadherin" evidence="21">
    <location>
        <begin position="1611"/>
        <end position="1718"/>
    </location>
</feature>
<dbReference type="InterPro" id="IPR001881">
    <property type="entry name" value="EGF-like_Ca-bd_dom"/>
</dbReference>
<evidence type="ECO:0000256" key="2">
    <source>
        <dbReference type="ARBA" id="ARBA00004479"/>
    </source>
</evidence>
<feature type="domain" description="Cadherin" evidence="21">
    <location>
        <begin position="403"/>
        <end position="506"/>
    </location>
</feature>
<dbReference type="CDD" id="cd00110">
    <property type="entry name" value="LamG"/>
    <property type="match status" value="1"/>
</dbReference>
<gene>
    <name evidence="22" type="primary">FAT1</name>
    <name evidence="22" type="ORF">AWC38_SpisGene11895</name>
</gene>
<feature type="domain" description="Cadherin" evidence="21">
    <location>
        <begin position="3265"/>
        <end position="3368"/>
    </location>
</feature>
<dbReference type="SMART" id="SM00179">
    <property type="entry name" value="EGF_CA"/>
    <property type="match status" value="5"/>
</dbReference>
<feature type="disulfide bond" evidence="15">
    <location>
        <begin position="4068"/>
        <end position="4077"/>
    </location>
</feature>
<dbReference type="GO" id="GO:0016342">
    <property type="term" value="C:catenin complex"/>
    <property type="evidence" value="ECO:0007669"/>
    <property type="project" value="TreeGrafter"/>
</dbReference>
<dbReference type="PROSITE" id="PS01186">
    <property type="entry name" value="EGF_2"/>
    <property type="match status" value="3"/>
</dbReference>
<dbReference type="FunFam" id="2.60.40.60:FF:000053">
    <property type="entry name" value="FAT atypical cadherin 3"/>
    <property type="match status" value="1"/>
</dbReference>
<dbReference type="InterPro" id="IPR013032">
    <property type="entry name" value="EGF-like_CS"/>
</dbReference>
<dbReference type="Proteomes" id="UP000225706">
    <property type="component" value="Unassembled WGS sequence"/>
</dbReference>
<evidence type="ECO:0000256" key="7">
    <source>
        <dbReference type="ARBA" id="ARBA00022737"/>
    </source>
</evidence>
<keyword evidence="4 15" id="KW-0245">EGF-like domain</keyword>
<dbReference type="FunFam" id="2.10.25.10:FF:000118">
    <property type="entry name" value="protein delta homolog 2"/>
    <property type="match status" value="1"/>
</dbReference>
<dbReference type="PROSITE" id="PS50268">
    <property type="entry name" value="CADHERIN_2"/>
    <property type="match status" value="32"/>
</dbReference>
<feature type="domain" description="EGF-like" evidence="20">
    <location>
        <begin position="4004"/>
        <end position="4040"/>
    </location>
</feature>
<feature type="domain" description="Cadherin" evidence="21">
    <location>
        <begin position="1293"/>
        <end position="1403"/>
    </location>
</feature>
<evidence type="ECO:0000256" key="5">
    <source>
        <dbReference type="ARBA" id="ARBA00022692"/>
    </source>
</evidence>
<feature type="domain" description="Cadherin" evidence="21">
    <location>
        <begin position="977"/>
        <end position="1081"/>
    </location>
</feature>
<keyword evidence="12 15" id="KW-1015">Disulfide bond</keyword>
<keyword evidence="13" id="KW-0325">Glycoprotein</keyword>
<keyword evidence="3" id="KW-1003">Cell membrane</keyword>
<dbReference type="SMART" id="SM00282">
    <property type="entry name" value="LamG"/>
    <property type="match status" value="1"/>
</dbReference>
<dbReference type="PROSITE" id="PS00010">
    <property type="entry name" value="ASX_HYDROXYL"/>
    <property type="match status" value="2"/>
</dbReference>
<dbReference type="GO" id="GO:0016477">
    <property type="term" value="P:cell migration"/>
    <property type="evidence" value="ECO:0007669"/>
    <property type="project" value="TreeGrafter"/>
</dbReference>
<dbReference type="FunFam" id="2.60.40.60:FF:000013">
    <property type="entry name" value="Cadherin EGF LAG seven-pass G-type receptor"/>
    <property type="match status" value="2"/>
</dbReference>
<feature type="domain" description="Cadherin" evidence="21">
    <location>
        <begin position="1503"/>
        <end position="1610"/>
    </location>
</feature>
<dbReference type="PROSITE" id="PS01187">
    <property type="entry name" value="EGF_CA"/>
    <property type="match status" value="1"/>
</dbReference>
<evidence type="ECO:0000313" key="22">
    <source>
        <dbReference type="EMBL" id="PFX23538.1"/>
    </source>
</evidence>
<feature type="domain" description="Cadherin" evidence="21">
    <location>
        <begin position="1812"/>
        <end position="1919"/>
    </location>
</feature>
<feature type="domain" description="Cadherin" evidence="21">
    <location>
        <begin position="75"/>
        <end position="183"/>
    </location>
</feature>
<dbReference type="PROSITE" id="PS00022">
    <property type="entry name" value="EGF_1"/>
    <property type="match status" value="5"/>
</dbReference>
<feature type="domain" description="Cadherin" evidence="21">
    <location>
        <begin position="2329"/>
        <end position="2439"/>
    </location>
</feature>
<dbReference type="GO" id="GO:0016339">
    <property type="term" value="P:calcium-dependent cell-cell adhesion via plasma membrane cell adhesion molecules"/>
    <property type="evidence" value="ECO:0007669"/>
    <property type="project" value="TreeGrafter"/>
</dbReference>
<dbReference type="GO" id="GO:0000902">
    <property type="term" value="P:cell morphogenesis"/>
    <property type="evidence" value="ECO:0007669"/>
    <property type="project" value="TreeGrafter"/>
</dbReference>
<dbReference type="FunFam" id="2.60.40.60:FF:000039">
    <property type="entry name" value="FAT atypical cadherin 3"/>
    <property type="match status" value="1"/>
</dbReference>
<keyword evidence="5 17" id="KW-0812">Transmembrane</keyword>
<feature type="disulfide bond" evidence="15">
    <location>
        <begin position="4166"/>
        <end position="4183"/>
    </location>
</feature>
<feature type="domain" description="Cadherin" evidence="21">
    <location>
        <begin position="2855"/>
        <end position="2958"/>
    </location>
</feature>
<dbReference type="PROSITE" id="PS00232">
    <property type="entry name" value="CADHERIN_1"/>
    <property type="match status" value="14"/>
</dbReference>
<keyword evidence="10 17" id="KW-1133">Transmembrane helix</keyword>
<dbReference type="FunFam" id="2.60.40.60:FF:000032">
    <property type="entry name" value="FAT atypical cadherin 1"/>
    <property type="match status" value="1"/>
</dbReference>
<keyword evidence="9" id="KW-0130">Cell adhesion</keyword>
<feature type="domain" description="Cadherin" evidence="21">
    <location>
        <begin position="307"/>
        <end position="402"/>
    </location>
</feature>
<dbReference type="Pfam" id="PF02210">
    <property type="entry name" value="Laminin_G_2"/>
    <property type="match status" value="1"/>
</dbReference>
<dbReference type="InterPro" id="IPR015919">
    <property type="entry name" value="Cadherin-like_sf"/>
</dbReference>
<dbReference type="CDD" id="cd00054">
    <property type="entry name" value="EGF_CA"/>
    <property type="match status" value="5"/>
</dbReference>
<dbReference type="Pfam" id="PF00028">
    <property type="entry name" value="Cadherin"/>
    <property type="match status" value="28"/>
</dbReference>
<feature type="domain" description="EGF-like" evidence="20">
    <location>
        <begin position="4156"/>
        <end position="4195"/>
    </location>
</feature>
<dbReference type="FunFam" id="2.60.40.60:FF:000058">
    <property type="entry name" value="FAT atypical cadherin 3"/>
    <property type="match status" value="1"/>
</dbReference>
<dbReference type="Pfam" id="PF12661">
    <property type="entry name" value="hEGF"/>
    <property type="match status" value="1"/>
</dbReference>